<comment type="caution">
    <text evidence="2">The sequence shown here is derived from an EMBL/GenBank/DDBJ whole genome shotgun (WGS) entry which is preliminary data.</text>
</comment>
<evidence type="ECO:0000313" key="3">
    <source>
        <dbReference type="Proteomes" id="UP000215509"/>
    </source>
</evidence>
<dbReference type="Gene3D" id="3.40.50.150">
    <property type="entry name" value="Vaccinia Virus protein VP39"/>
    <property type="match status" value="1"/>
</dbReference>
<dbReference type="EMBL" id="NMQW01000013">
    <property type="protein sequence ID" value="OXM86649.1"/>
    <property type="molecule type" value="Genomic_DNA"/>
</dbReference>
<dbReference type="InterPro" id="IPR029063">
    <property type="entry name" value="SAM-dependent_MTases_sf"/>
</dbReference>
<dbReference type="PANTHER" id="PTHR34203:SF15">
    <property type="entry name" value="SLL1173 PROTEIN"/>
    <property type="match status" value="1"/>
</dbReference>
<dbReference type="InterPro" id="IPR006342">
    <property type="entry name" value="FkbM_mtfrase"/>
</dbReference>
<feature type="domain" description="Methyltransferase FkbM" evidence="1">
    <location>
        <begin position="57"/>
        <end position="213"/>
    </location>
</feature>
<dbReference type="SUPFAM" id="SSF53335">
    <property type="entry name" value="S-adenosyl-L-methionine-dependent methyltransferases"/>
    <property type="match status" value="1"/>
</dbReference>
<evidence type="ECO:0000313" key="2">
    <source>
        <dbReference type="EMBL" id="OXM86649.1"/>
    </source>
</evidence>
<dbReference type="Pfam" id="PF05050">
    <property type="entry name" value="Methyltransf_21"/>
    <property type="match status" value="1"/>
</dbReference>
<protein>
    <recommendedName>
        <fullName evidence="1">Methyltransferase FkbM domain-containing protein</fullName>
    </recommendedName>
</protein>
<reference evidence="2 3" key="1">
    <citation type="submission" date="2017-07" db="EMBL/GenBank/DDBJ databases">
        <title>Genome sequencing and assembly of Paenibacillus rigui.</title>
        <authorList>
            <person name="Mayilraj S."/>
        </authorList>
    </citation>
    <scope>NUCLEOTIDE SEQUENCE [LARGE SCALE GENOMIC DNA]</scope>
    <source>
        <strain evidence="2 3">JCM 16352</strain>
    </source>
</reference>
<sequence>MKNITMRLPFTPRVFAMFSNKEDQILAGIEHNQGYYEPHIMNFLARHLTKPDAVCLDIGANIGAIALAMGILAPQGRVYAFEPSSFSFPFLVQNIRINALPNITPVQRGVYDDNIEMAFTYVDFGSAWSHITTPHANNGVQEVIQCVKIDDWVRQEGLDRLDLIKLDVEGAEIHALNGARETIQRFRPDLIVEFNPKAYQSIFNEDPAKLYRLLEELFPKISVIDFNDAVIPVQSYEQLMAFYQDGREVSDLFCTF</sequence>
<organism evidence="2 3">
    <name type="scientific">Paenibacillus rigui</name>
    <dbReference type="NCBI Taxonomy" id="554312"/>
    <lineage>
        <taxon>Bacteria</taxon>
        <taxon>Bacillati</taxon>
        <taxon>Bacillota</taxon>
        <taxon>Bacilli</taxon>
        <taxon>Bacillales</taxon>
        <taxon>Paenibacillaceae</taxon>
        <taxon>Paenibacillus</taxon>
    </lineage>
</organism>
<accession>A0A229UUQ6</accession>
<dbReference type="AlphaFoldDB" id="A0A229UUQ6"/>
<dbReference type="OrthoDB" id="5329963at2"/>
<name>A0A229UUQ6_9BACL</name>
<dbReference type="InterPro" id="IPR052514">
    <property type="entry name" value="SAM-dependent_MTase"/>
</dbReference>
<keyword evidence="3" id="KW-1185">Reference proteome</keyword>
<dbReference type="NCBIfam" id="TIGR01444">
    <property type="entry name" value="fkbM_fam"/>
    <property type="match status" value="1"/>
</dbReference>
<dbReference type="PANTHER" id="PTHR34203">
    <property type="entry name" value="METHYLTRANSFERASE, FKBM FAMILY PROTEIN"/>
    <property type="match status" value="1"/>
</dbReference>
<proteinExistence type="predicted"/>
<dbReference type="Proteomes" id="UP000215509">
    <property type="component" value="Unassembled WGS sequence"/>
</dbReference>
<dbReference type="RefSeq" id="WP_094014596.1">
    <property type="nucleotide sequence ID" value="NZ_NMQW01000013.1"/>
</dbReference>
<evidence type="ECO:0000259" key="1">
    <source>
        <dbReference type="Pfam" id="PF05050"/>
    </source>
</evidence>
<gene>
    <name evidence="2" type="ORF">CF651_09375</name>
</gene>